<dbReference type="SMART" id="SM00245">
    <property type="entry name" value="TSPc"/>
    <property type="match status" value="1"/>
</dbReference>
<dbReference type="EMBL" id="JAHBAY010000005">
    <property type="protein sequence ID" value="MBT0770163.1"/>
    <property type="molecule type" value="Genomic_DNA"/>
</dbReference>
<evidence type="ECO:0000259" key="1">
    <source>
        <dbReference type="SMART" id="SM00245"/>
    </source>
</evidence>
<feature type="domain" description="Tail specific protease" evidence="1">
    <location>
        <begin position="63"/>
        <end position="274"/>
    </location>
</feature>
<accession>A0ABS5TGE3</accession>
<evidence type="ECO:0000313" key="3">
    <source>
        <dbReference type="Proteomes" id="UP001197247"/>
    </source>
</evidence>
<dbReference type="Gene3D" id="3.30.750.44">
    <property type="match status" value="1"/>
</dbReference>
<keyword evidence="3" id="KW-1185">Reference proteome</keyword>
<dbReference type="InterPro" id="IPR005151">
    <property type="entry name" value="Tail-specific_protease"/>
</dbReference>
<comment type="caution">
    <text evidence="2">The sequence shown here is derived from an EMBL/GenBank/DDBJ whole genome shotgun (WGS) entry which is preliminary data.</text>
</comment>
<dbReference type="Pfam" id="PF03572">
    <property type="entry name" value="Peptidase_S41"/>
    <property type="match status" value="1"/>
</dbReference>
<dbReference type="RefSeq" id="WP_214156454.1">
    <property type="nucleotide sequence ID" value="NZ_JAHBAY010000005.1"/>
</dbReference>
<protein>
    <submittedName>
        <fullName evidence="2">S41 family peptidase</fullName>
    </submittedName>
</protein>
<dbReference type="Pfam" id="PF11918">
    <property type="entry name" value="Peptidase_S41_N"/>
    <property type="match status" value="1"/>
</dbReference>
<evidence type="ECO:0000313" key="2">
    <source>
        <dbReference type="EMBL" id="MBT0770163.1"/>
    </source>
</evidence>
<dbReference type="Proteomes" id="UP001197247">
    <property type="component" value="Unassembled WGS sequence"/>
</dbReference>
<gene>
    <name evidence="2" type="ORF">KIH74_14580</name>
</gene>
<dbReference type="PANTHER" id="PTHR11261">
    <property type="entry name" value="INTERPHOTORECEPTOR RETINOID-BINDING PROTEIN"/>
    <property type="match status" value="1"/>
</dbReference>
<dbReference type="SUPFAM" id="SSF52096">
    <property type="entry name" value="ClpP/crotonase"/>
    <property type="match status" value="1"/>
</dbReference>
<name>A0ABS5TGE3_9ACTN</name>
<reference evidence="2 3" key="1">
    <citation type="submission" date="2021-05" db="EMBL/GenBank/DDBJ databases">
        <title>Kineosporia and Streptomyces sp. nov. two new marine actinobacteria isolated from Coral.</title>
        <authorList>
            <person name="Buangrab K."/>
            <person name="Sutthacheep M."/>
            <person name="Yeemin T."/>
            <person name="Harunari E."/>
            <person name="Igarashi Y."/>
            <person name="Kanchanasin P."/>
            <person name="Tanasupawat S."/>
            <person name="Phongsopitanun W."/>
        </authorList>
    </citation>
    <scope>NUCLEOTIDE SEQUENCE [LARGE SCALE GENOMIC DNA]</scope>
    <source>
        <strain evidence="2 3">J2-2</strain>
    </source>
</reference>
<organism evidence="2 3">
    <name type="scientific">Kineosporia corallincola</name>
    <dbReference type="NCBI Taxonomy" id="2835133"/>
    <lineage>
        <taxon>Bacteria</taxon>
        <taxon>Bacillati</taxon>
        <taxon>Actinomycetota</taxon>
        <taxon>Actinomycetes</taxon>
        <taxon>Kineosporiales</taxon>
        <taxon>Kineosporiaceae</taxon>
        <taxon>Kineosporia</taxon>
    </lineage>
</organism>
<dbReference type="CDD" id="cd07563">
    <property type="entry name" value="Peptidase_S41_IRBP"/>
    <property type="match status" value="1"/>
</dbReference>
<proteinExistence type="predicted"/>
<dbReference type="PANTHER" id="PTHR11261:SF3">
    <property type="entry name" value="RETINOL-BINDING PROTEIN 3"/>
    <property type="match status" value="1"/>
</dbReference>
<dbReference type="InterPro" id="IPR029045">
    <property type="entry name" value="ClpP/crotonase-like_dom_sf"/>
</dbReference>
<dbReference type="Gene3D" id="3.90.226.10">
    <property type="entry name" value="2-enoyl-CoA Hydratase, Chain A, domain 1"/>
    <property type="match status" value="1"/>
</dbReference>
<sequence>MSTPVISEALALLRARYIFPEKAERAASLITGRHAAGAYDGLTDTQLAEQLTAALFEVCADHHLRVRVRVRRPGTHPADPGAAWRETLRVSNFGISRVELLEGNIGYLDLRLVADAGSGGRAMAAAMELVSHTDALIIDLRRNHGGAPDGVAFWNSFLFPDDSTHLNSVYQREDDVTRQYWTLAHLPVQRYLDRPVHVLIGAETFSAGEEFAYNLQCLGRATLIGRRTRGGAHPCESFPLTPQLEITVPIARSVNPVTGTNWEGVGVQPDLDVPEDEALDVAVRAARG</sequence>